<evidence type="ECO:0000313" key="9">
    <source>
        <dbReference type="EMBL" id="ATY84311.1"/>
    </source>
</evidence>
<evidence type="ECO:0000256" key="2">
    <source>
        <dbReference type="ARBA" id="ARBA00004777"/>
    </source>
</evidence>
<sequence>MYNVHGLREKLALGKFVTTVELEPPKGADPLPTMEAAKFLRGKVDAVNIADSPMATLRMSPIALAHIVQEDLGLEAIFHLTCRDRNLLGLQSELLGAAALGVRNILTLTGDSPSRGDHPEVKGVFETDSIGLARLAERLNQGYDLTGHELSGPTRFLIGGVANPGAEDLDAEVAKLAAKVEAGVRFVQTQPVFDIETALRFWERTRHLPVHILFGLLPLKSARQARYFNEKVPGVRVGEDVIQKVEEGGRAAGIALCRELYGGLREFAAGAHLFPIGDLRAVYEILDIDTDFRRAAI</sequence>
<dbReference type="GO" id="GO:0009086">
    <property type="term" value="P:methionine biosynthetic process"/>
    <property type="evidence" value="ECO:0007669"/>
    <property type="project" value="TreeGrafter"/>
</dbReference>
<gene>
    <name evidence="10" type="ORF">COOX1_1099</name>
    <name evidence="9" type="ORF">CVV65_04560</name>
</gene>
<comment type="pathway">
    <text evidence="2 8">One-carbon metabolism; tetrahydrofolate interconversion.</text>
</comment>
<dbReference type="PANTHER" id="PTHR45754:SF3">
    <property type="entry name" value="METHYLENETETRAHYDROFOLATE REDUCTASE (NADPH)"/>
    <property type="match status" value="1"/>
</dbReference>
<dbReference type="RefSeq" id="WP_100667136.1">
    <property type="nucleotide sequence ID" value="NZ_CP024955.1"/>
</dbReference>
<dbReference type="PANTHER" id="PTHR45754">
    <property type="entry name" value="METHYLENETETRAHYDROFOLATE REDUCTASE"/>
    <property type="match status" value="1"/>
</dbReference>
<dbReference type="GO" id="GO:0035999">
    <property type="term" value="P:tetrahydrofolate interconversion"/>
    <property type="evidence" value="ECO:0007669"/>
    <property type="project" value="UniProtKB-UniPathway"/>
</dbReference>
<dbReference type="InterPro" id="IPR003171">
    <property type="entry name" value="Mehydrof_redctse-like"/>
</dbReference>
<dbReference type="OrthoDB" id="9803687at2"/>
<dbReference type="Proteomes" id="UP000231932">
    <property type="component" value="Chromosome"/>
</dbReference>
<dbReference type="UniPathway" id="UPA00193"/>
<reference evidence="9" key="2">
    <citation type="journal article" date="2018" name="Genome Announc.">
        <title>Complete Genome Sequence of Kyrpidia sp. Strain EA-1, a Thermophilic Knallgas Bacterium, Isolated from the Azores.</title>
        <authorList>
            <person name="Reiner J.E."/>
            <person name="Lapp C.J."/>
            <person name="Bunk B."/>
            <person name="Sproer C."/>
            <person name="Overmann J."/>
            <person name="Gescher J."/>
        </authorList>
    </citation>
    <scope>NUCLEOTIDE SEQUENCE</scope>
    <source>
        <strain evidence="9">EA-1</strain>
    </source>
</reference>
<organism evidence="9 11">
    <name type="scientific">Kyrpidia spormannii</name>
    <dbReference type="NCBI Taxonomy" id="2055160"/>
    <lineage>
        <taxon>Bacteria</taxon>
        <taxon>Bacillati</taxon>
        <taxon>Bacillota</taxon>
        <taxon>Bacilli</taxon>
        <taxon>Bacillales</taxon>
        <taxon>Alicyclobacillaceae</taxon>
        <taxon>Kyrpidia</taxon>
    </lineage>
</organism>
<comment type="cofactor">
    <cofactor evidence="1 8">
        <name>FAD</name>
        <dbReference type="ChEBI" id="CHEBI:57692"/>
    </cofactor>
</comment>
<dbReference type="CDD" id="cd00537">
    <property type="entry name" value="MTHFR"/>
    <property type="match status" value="1"/>
</dbReference>
<evidence type="ECO:0000256" key="7">
    <source>
        <dbReference type="ARBA" id="ARBA00048628"/>
    </source>
</evidence>
<evidence type="ECO:0000313" key="10">
    <source>
        <dbReference type="EMBL" id="CAB3391815.1"/>
    </source>
</evidence>
<evidence type="ECO:0000256" key="3">
    <source>
        <dbReference type="ARBA" id="ARBA00006743"/>
    </source>
</evidence>
<keyword evidence="11" id="KW-1185">Reference proteome</keyword>
<keyword evidence="4 8" id="KW-0285">Flavoprotein</keyword>
<evidence type="ECO:0000256" key="6">
    <source>
        <dbReference type="ARBA" id="ARBA00023002"/>
    </source>
</evidence>
<dbReference type="Gene3D" id="3.20.20.220">
    <property type="match status" value="1"/>
</dbReference>
<comment type="catalytic activity">
    <reaction evidence="7">
        <text>(6S)-5-methyl-5,6,7,8-tetrahydrofolate + NAD(+) = (6R)-5,10-methylene-5,6,7,8-tetrahydrofolate + NADH + H(+)</text>
        <dbReference type="Rhea" id="RHEA:19821"/>
        <dbReference type="ChEBI" id="CHEBI:15378"/>
        <dbReference type="ChEBI" id="CHEBI:15636"/>
        <dbReference type="ChEBI" id="CHEBI:18608"/>
        <dbReference type="ChEBI" id="CHEBI:57540"/>
        <dbReference type="ChEBI" id="CHEBI:57945"/>
        <dbReference type="EC" id="1.5.1.54"/>
    </reaction>
    <physiologicalReaction direction="right-to-left" evidence="7">
        <dbReference type="Rhea" id="RHEA:19823"/>
    </physiologicalReaction>
</comment>
<reference evidence="10 12" key="3">
    <citation type="submission" date="2020-04" db="EMBL/GenBank/DDBJ databases">
        <authorList>
            <person name="Hogendoorn C."/>
        </authorList>
    </citation>
    <scope>NUCLEOTIDE SEQUENCE [LARGE SCALE GENOMIC DNA]</scope>
    <source>
        <strain evidence="10">COOX1</strain>
    </source>
</reference>
<dbReference type="SUPFAM" id="SSF51730">
    <property type="entry name" value="FAD-linked oxidoreductase"/>
    <property type="match status" value="1"/>
</dbReference>
<comment type="similarity">
    <text evidence="3 8">Belongs to the methylenetetrahydrofolate reductase family.</text>
</comment>
<dbReference type="GO" id="GO:0106312">
    <property type="term" value="F:methylenetetrahydrofolate reductase (NADH) activity"/>
    <property type="evidence" value="ECO:0007669"/>
    <property type="project" value="UniProtKB-EC"/>
</dbReference>
<dbReference type="KEGG" id="kyr:CVV65_04560"/>
<evidence type="ECO:0000256" key="5">
    <source>
        <dbReference type="ARBA" id="ARBA00022827"/>
    </source>
</evidence>
<proteinExistence type="inferred from homology"/>
<reference evidence="11" key="1">
    <citation type="submission" date="2017-11" db="EMBL/GenBank/DDBJ databases">
        <title>Complete Genome Sequence of Kyrpidia sp. Strain EA-1, a thermophilic, hydrogen-oxidizing Bacterium, isolated from the Azores.</title>
        <authorList>
            <person name="Reiner J.E."/>
            <person name="Lapp C.J."/>
            <person name="Bunk B."/>
            <person name="Gescher J."/>
        </authorList>
    </citation>
    <scope>NUCLEOTIDE SEQUENCE [LARGE SCALE GENOMIC DNA]</scope>
    <source>
        <strain evidence="11">EA-1</strain>
    </source>
</reference>
<protein>
    <recommendedName>
        <fullName evidence="8">Methylenetetrahydrofolate reductase</fullName>
    </recommendedName>
</protein>
<evidence type="ECO:0000256" key="4">
    <source>
        <dbReference type="ARBA" id="ARBA00022630"/>
    </source>
</evidence>
<keyword evidence="5 8" id="KW-0274">FAD</keyword>
<name>A0A2K8N4E8_9BACL</name>
<dbReference type="Proteomes" id="UP000502196">
    <property type="component" value="Chromosome"/>
</dbReference>
<evidence type="ECO:0000256" key="1">
    <source>
        <dbReference type="ARBA" id="ARBA00001974"/>
    </source>
</evidence>
<accession>A0A2K8N4E8</accession>
<dbReference type="EMBL" id="LR792683">
    <property type="protein sequence ID" value="CAB3391815.1"/>
    <property type="molecule type" value="Genomic_DNA"/>
</dbReference>
<keyword evidence="6 8" id="KW-0560">Oxidoreductase</keyword>
<dbReference type="GO" id="GO:0071949">
    <property type="term" value="F:FAD binding"/>
    <property type="evidence" value="ECO:0007669"/>
    <property type="project" value="TreeGrafter"/>
</dbReference>
<evidence type="ECO:0000313" key="12">
    <source>
        <dbReference type="Proteomes" id="UP000502196"/>
    </source>
</evidence>
<evidence type="ECO:0000313" key="11">
    <source>
        <dbReference type="Proteomes" id="UP000231932"/>
    </source>
</evidence>
<dbReference type="EMBL" id="CP024955">
    <property type="protein sequence ID" value="ATY84311.1"/>
    <property type="molecule type" value="Genomic_DNA"/>
</dbReference>
<dbReference type="InterPro" id="IPR029041">
    <property type="entry name" value="FAD-linked_oxidoreductase-like"/>
</dbReference>
<dbReference type="Pfam" id="PF02219">
    <property type="entry name" value="MTHFR"/>
    <property type="match status" value="1"/>
</dbReference>
<dbReference type="AlphaFoldDB" id="A0A2K8N4E8"/>
<dbReference type="GO" id="GO:0005829">
    <property type="term" value="C:cytosol"/>
    <property type="evidence" value="ECO:0007669"/>
    <property type="project" value="TreeGrafter"/>
</dbReference>
<evidence type="ECO:0000256" key="8">
    <source>
        <dbReference type="RuleBase" id="RU003862"/>
    </source>
</evidence>